<evidence type="ECO:0000256" key="12">
    <source>
        <dbReference type="ARBA" id="ARBA00023136"/>
    </source>
</evidence>
<keyword evidence="13" id="KW-0564">Palmitate</keyword>
<evidence type="ECO:0000256" key="10">
    <source>
        <dbReference type="ARBA" id="ARBA00022827"/>
    </source>
</evidence>
<dbReference type="GO" id="GO:0046872">
    <property type="term" value="F:metal ion binding"/>
    <property type="evidence" value="ECO:0007669"/>
    <property type="project" value="UniProtKB-UniRule"/>
</dbReference>
<keyword evidence="12" id="KW-0472">Membrane</keyword>
<sequence>MTLVANSAMGRTHKTRSALLASFWFSLCVFCLSACSGKPEELVTRFSGATMGTSYHITVVTTEALQNPEGLKSEIDQSLLVLNQQMSTYISDSELNRLKLQPVGQWEVISEPLAEVLSISQQVSEVSGGAFDITLRPLIDLWGFGPENTQDQVPSDSDILAARSQVGYQWLELDRQGLRLRRLKDVDIDLSAVAKGYGVDRVADLLERNGIDRYLVEIGGEMRLKGRNPGNQLWRIAIERPDPSLMQSVYKTLSLSDIGVATSGDYRNFFEQGGVRYSHTIDPRTGRPITNRLASVTVLNPSAAMADALATAFSVLGEKDALRLANSEGVAALFIIERDGIFVEQPSDAFRALLPTSESERNDSD</sequence>
<reference evidence="20" key="1">
    <citation type="submission" date="2020-03" db="EMBL/GenBank/DDBJ databases">
        <authorList>
            <person name="Guo F."/>
        </authorList>
    </citation>
    <scope>NUCLEOTIDE SEQUENCE</scope>
    <source>
        <strain evidence="20">JCM 30134</strain>
    </source>
</reference>
<evidence type="ECO:0000256" key="6">
    <source>
        <dbReference type="ARBA" id="ARBA00022630"/>
    </source>
</evidence>
<comment type="similarity">
    <text evidence="1 18">Belongs to the ApbE family.</text>
</comment>
<evidence type="ECO:0000313" key="20">
    <source>
        <dbReference type="EMBL" id="NHO68043.1"/>
    </source>
</evidence>
<evidence type="ECO:0000256" key="5">
    <source>
        <dbReference type="ARBA" id="ARBA00022519"/>
    </source>
</evidence>
<keyword evidence="4" id="KW-1003">Cell membrane</keyword>
<evidence type="ECO:0000256" key="7">
    <source>
        <dbReference type="ARBA" id="ARBA00022679"/>
    </source>
</evidence>
<evidence type="ECO:0000256" key="16">
    <source>
        <dbReference type="ARBA" id="ARBA00048540"/>
    </source>
</evidence>
<dbReference type="PANTHER" id="PTHR30040">
    <property type="entry name" value="THIAMINE BIOSYNTHESIS LIPOPROTEIN APBE"/>
    <property type="match status" value="1"/>
</dbReference>
<evidence type="ECO:0000313" key="21">
    <source>
        <dbReference type="Proteomes" id="UP000787472"/>
    </source>
</evidence>
<dbReference type="GO" id="GO:0016740">
    <property type="term" value="F:transferase activity"/>
    <property type="evidence" value="ECO:0007669"/>
    <property type="project" value="UniProtKB-UniRule"/>
</dbReference>
<dbReference type="EMBL" id="JAAONZ010000023">
    <property type="protein sequence ID" value="NHO68043.1"/>
    <property type="molecule type" value="Genomic_DNA"/>
</dbReference>
<gene>
    <name evidence="20" type="ORF">G8770_21050</name>
</gene>
<evidence type="ECO:0000256" key="14">
    <source>
        <dbReference type="ARBA" id="ARBA00023288"/>
    </source>
</evidence>
<feature type="binding site" evidence="19">
    <location>
        <position position="307"/>
    </location>
    <ligand>
        <name>Mg(2+)</name>
        <dbReference type="ChEBI" id="CHEBI:18420"/>
    </ligand>
</feature>
<dbReference type="InterPro" id="IPR003374">
    <property type="entry name" value="ApbE-like_sf"/>
</dbReference>
<evidence type="ECO:0000256" key="9">
    <source>
        <dbReference type="ARBA" id="ARBA00022729"/>
    </source>
</evidence>
<evidence type="ECO:0000256" key="19">
    <source>
        <dbReference type="PIRSR" id="PIRSR006268-2"/>
    </source>
</evidence>
<evidence type="ECO:0000256" key="2">
    <source>
        <dbReference type="ARBA" id="ARBA00011955"/>
    </source>
</evidence>
<protein>
    <recommendedName>
        <fullName evidence="3 18">FAD:protein FMN transferase</fullName>
        <ecNumber evidence="2 18">2.7.1.180</ecNumber>
    </recommendedName>
    <alternativeName>
        <fullName evidence="15 18">Flavin transferase</fullName>
    </alternativeName>
</protein>
<accession>A0A9E5T4F2</accession>
<evidence type="ECO:0000256" key="1">
    <source>
        <dbReference type="ARBA" id="ARBA00008282"/>
    </source>
</evidence>
<evidence type="ECO:0000256" key="13">
    <source>
        <dbReference type="ARBA" id="ARBA00023139"/>
    </source>
</evidence>
<keyword evidence="14" id="KW-0449">Lipoprotein</keyword>
<dbReference type="PIRSF" id="PIRSF006268">
    <property type="entry name" value="ApbE"/>
    <property type="match status" value="1"/>
</dbReference>
<keyword evidence="5" id="KW-0997">Cell inner membrane</keyword>
<feature type="binding site" evidence="19">
    <location>
        <position position="192"/>
    </location>
    <ligand>
        <name>Mg(2+)</name>
        <dbReference type="ChEBI" id="CHEBI:18420"/>
    </ligand>
</feature>
<dbReference type="Pfam" id="PF02424">
    <property type="entry name" value="ApbE"/>
    <property type="match status" value="1"/>
</dbReference>
<dbReference type="Proteomes" id="UP000787472">
    <property type="component" value="Unassembled WGS sequence"/>
</dbReference>
<organism evidence="20 21">
    <name type="scientific">Pseudomaricurvus hydrocarbonicus</name>
    <dbReference type="NCBI Taxonomy" id="1470433"/>
    <lineage>
        <taxon>Bacteria</taxon>
        <taxon>Pseudomonadati</taxon>
        <taxon>Pseudomonadota</taxon>
        <taxon>Gammaproteobacteria</taxon>
        <taxon>Cellvibrionales</taxon>
        <taxon>Cellvibrionaceae</taxon>
        <taxon>Pseudomaricurvus</taxon>
    </lineage>
</organism>
<dbReference type="EC" id="2.7.1.180" evidence="2 18"/>
<comment type="caution">
    <text evidence="20">The sequence shown here is derived from an EMBL/GenBank/DDBJ whole genome shotgun (WGS) entry which is preliminary data.</text>
</comment>
<dbReference type="Gene3D" id="3.10.520.10">
    <property type="entry name" value="ApbE-like domains"/>
    <property type="match status" value="1"/>
</dbReference>
<keyword evidence="10 18" id="KW-0274">FAD</keyword>
<keyword evidence="7 18" id="KW-0808">Transferase</keyword>
<keyword evidence="9" id="KW-0732">Signal</keyword>
<evidence type="ECO:0000256" key="4">
    <source>
        <dbReference type="ARBA" id="ARBA00022475"/>
    </source>
</evidence>
<evidence type="ECO:0000256" key="3">
    <source>
        <dbReference type="ARBA" id="ARBA00016337"/>
    </source>
</evidence>
<dbReference type="FunFam" id="3.10.520.10:FF:000001">
    <property type="entry name" value="FAD:protein FMN transferase"/>
    <property type="match status" value="1"/>
</dbReference>
<feature type="binding site" evidence="19">
    <location>
        <position position="311"/>
    </location>
    <ligand>
        <name>Mg(2+)</name>
        <dbReference type="ChEBI" id="CHEBI:18420"/>
    </ligand>
</feature>
<name>A0A9E5T4F2_9GAMM</name>
<proteinExistence type="inferred from homology"/>
<comment type="catalytic activity">
    <reaction evidence="16 18">
        <text>L-threonyl-[protein] + FAD = FMN-L-threonyl-[protein] + AMP + H(+)</text>
        <dbReference type="Rhea" id="RHEA:36847"/>
        <dbReference type="Rhea" id="RHEA-COMP:11060"/>
        <dbReference type="Rhea" id="RHEA-COMP:11061"/>
        <dbReference type="ChEBI" id="CHEBI:15378"/>
        <dbReference type="ChEBI" id="CHEBI:30013"/>
        <dbReference type="ChEBI" id="CHEBI:57692"/>
        <dbReference type="ChEBI" id="CHEBI:74257"/>
        <dbReference type="ChEBI" id="CHEBI:456215"/>
        <dbReference type="EC" id="2.7.1.180"/>
    </reaction>
</comment>
<dbReference type="AlphaFoldDB" id="A0A9E5T4F2"/>
<evidence type="ECO:0000256" key="17">
    <source>
        <dbReference type="ARBA" id="ARBA00060485"/>
    </source>
</evidence>
<dbReference type="PANTHER" id="PTHR30040:SF2">
    <property type="entry name" value="FAD:PROTEIN FMN TRANSFERASE"/>
    <property type="match status" value="1"/>
</dbReference>
<dbReference type="GO" id="GO:0005886">
    <property type="term" value="C:plasma membrane"/>
    <property type="evidence" value="ECO:0007669"/>
    <property type="project" value="UniProtKB-SubCell"/>
</dbReference>
<keyword evidence="8 18" id="KW-0479">Metal-binding</keyword>
<keyword evidence="6 18" id="KW-0285">Flavoprotein</keyword>
<comment type="subcellular location">
    <subcellularLocation>
        <location evidence="17">Cell inner membrane</location>
        <topology evidence="17">Lipid-anchor</topology>
        <orientation evidence="17">Periplasmic side</orientation>
    </subcellularLocation>
</comment>
<comment type="cofactor">
    <cofactor evidence="19">
        <name>Mg(2+)</name>
        <dbReference type="ChEBI" id="CHEBI:18420"/>
    </cofactor>
    <cofactor evidence="19">
        <name>Mn(2+)</name>
        <dbReference type="ChEBI" id="CHEBI:29035"/>
    </cofactor>
    <text evidence="19">Magnesium. Can also use manganese.</text>
</comment>
<keyword evidence="21" id="KW-1185">Reference proteome</keyword>
<evidence type="ECO:0000256" key="8">
    <source>
        <dbReference type="ARBA" id="ARBA00022723"/>
    </source>
</evidence>
<evidence type="ECO:0000256" key="15">
    <source>
        <dbReference type="ARBA" id="ARBA00031306"/>
    </source>
</evidence>
<evidence type="ECO:0000256" key="18">
    <source>
        <dbReference type="PIRNR" id="PIRNR006268"/>
    </source>
</evidence>
<dbReference type="SUPFAM" id="SSF143631">
    <property type="entry name" value="ApbE-like"/>
    <property type="match status" value="1"/>
</dbReference>
<keyword evidence="11 18" id="KW-0460">Magnesium</keyword>
<evidence type="ECO:0000256" key="11">
    <source>
        <dbReference type="ARBA" id="ARBA00022842"/>
    </source>
</evidence>
<dbReference type="InterPro" id="IPR024932">
    <property type="entry name" value="ApbE"/>
</dbReference>